<dbReference type="InterPro" id="IPR028098">
    <property type="entry name" value="Glyco_trans_4-like_N"/>
</dbReference>
<evidence type="ECO:0000259" key="1">
    <source>
        <dbReference type="Pfam" id="PF00534"/>
    </source>
</evidence>
<dbReference type="EMBL" id="AP023213">
    <property type="protein sequence ID" value="BCG48530.1"/>
    <property type="molecule type" value="Genomic_DNA"/>
</dbReference>
<dbReference type="GO" id="GO:0016757">
    <property type="term" value="F:glycosyltransferase activity"/>
    <property type="evidence" value="ECO:0007669"/>
    <property type="project" value="InterPro"/>
</dbReference>
<dbReference type="Gene3D" id="3.40.50.2000">
    <property type="entry name" value="Glycogen Phosphorylase B"/>
    <property type="match status" value="2"/>
</dbReference>
<dbReference type="Pfam" id="PF13439">
    <property type="entry name" value="Glyco_transf_4"/>
    <property type="match status" value="1"/>
</dbReference>
<dbReference type="RefSeq" id="WP_185243223.1">
    <property type="nucleotide sequence ID" value="NZ_AP023213.1"/>
</dbReference>
<evidence type="ECO:0000313" key="3">
    <source>
        <dbReference type="EMBL" id="BCG48530.1"/>
    </source>
</evidence>
<protein>
    <submittedName>
        <fullName evidence="3">Uncharacterized protein</fullName>
    </submittedName>
</protein>
<dbReference type="Proteomes" id="UP000515472">
    <property type="component" value="Chromosome"/>
</dbReference>
<proteinExistence type="predicted"/>
<dbReference type="CDD" id="cd03801">
    <property type="entry name" value="GT4_PimA-like"/>
    <property type="match status" value="1"/>
</dbReference>
<reference evidence="3 4" key="1">
    <citation type="submission" date="2020-06" db="EMBL/GenBank/DDBJ databases">
        <title>Interaction of electrochemicaly active bacteria, Geobacter bremensis R4 on different carbon anode.</title>
        <authorList>
            <person name="Meng L."/>
            <person name="Yoshida N."/>
        </authorList>
    </citation>
    <scope>NUCLEOTIDE SEQUENCE [LARGE SCALE GENOMIC DNA]</scope>
    <source>
        <strain evidence="3 4">R4</strain>
    </source>
</reference>
<organism evidence="3 4">
    <name type="scientific">Citrifermentans bremense</name>
    <dbReference type="NCBI Taxonomy" id="60035"/>
    <lineage>
        <taxon>Bacteria</taxon>
        <taxon>Pseudomonadati</taxon>
        <taxon>Thermodesulfobacteriota</taxon>
        <taxon>Desulfuromonadia</taxon>
        <taxon>Geobacterales</taxon>
        <taxon>Geobacteraceae</taxon>
        <taxon>Citrifermentans</taxon>
    </lineage>
</organism>
<evidence type="ECO:0000313" key="4">
    <source>
        <dbReference type="Proteomes" id="UP000515472"/>
    </source>
</evidence>
<dbReference type="AlphaFoldDB" id="A0A6S6M4D2"/>
<dbReference type="SUPFAM" id="SSF53756">
    <property type="entry name" value="UDP-Glycosyltransferase/glycogen phosphorylase"/>
    <property type="match status" value="1"/>
</dbReference>
<dbReference type="KEGG" id="gbn:GEOBRER4_32800"/>
<gene>
    <name evidence="3" type="ORF">GEOBRER4_n3426</name>
</gene>
<sequence length="358" mass="39188">MRVAMIDNSRGWGGAEQVMLMVASKLRERGHEVTVFVREGGALVEPFRKAGHDVCAVPRKGLGLLTGVARTASEIRRGRFDLIHVHRNHDLVVGKIASVAAGLPMLLTQHCLLGSTSSSIINLADRIVAVSGFIGDDMKRRFPVLSGKVQVIHNGIDLTPFKEPRPGFWEKVPAVAGAKPLLGVIGYFYKNQEELIAMMPRVREKLPQAKLVIIGKDDEKQPALEKLAAELGVADAVHFPGKIPYAEIGDAMAGLDFNVSAFRREGCALNVLESLAVGTPFVGYRSGSYPELALDGETGVLVDDQDQFVEALARLSADPELVASMRQRAREDAFVRFDLNRMVDDYVDRYREMAGERG</sequence>
<evidence type="ECO:0000259" key="2">
    <source>
        <dbReference type="Pfam" id="PF13439"/>
    </source>
</evidence>
<keyword evidence="4" id="KW-1185">Reference proteome</keyword>
<dbReference type="PANTHER" id="PTHR12526">
    <property type="entry name" value="GLYCOSYLTRANSFERASE"/>
    <property type="match status" value="1"/>
</dbReference>
<feature type="domain" description="Glycosyltransferase subfamily 4-like N-terminal" evidence="2">
    <location>
        <begin position="12"/>
        <end position="158"/>
    </location>
</feature>
<dbReference type="InterPro" id="IPR001296">
    <property type="entry name" value="Glyco_trans_1"/>
</dbReference>
<name>A0A6S6M4D2_9BACT</name>
<feature type="domain" description="Glycosyl transferase family 1" evidence="1">
    <location>
        <begin position="189"/>
        <end position="331"/>
    </location>
</feature>
<dbReference type="Pfam" id="PF00534">
    <property type="entry name" value="Glycos_transf_1"/>
    <property type="match status" value="1"/>
</dbReference>
<accession>A0A6S6M4D2</accession>